<evidence type="ECO:0000313" key="2">
    <source>
        <dbReference type="EMBL" id="KAK9910710.1"/>
    </source>
</evidence>
<dbReference type="EMBL" id="JBEDUW010000007">
    <property type="protein sequence ID" value="KAK9910710.1"/>
    <property type="molecule type" value="Genomic_DNA"/>
</dbReference>
<feature type="region of interest" description="Disordered" evidence="1">
    <location>
        <begin position="170"/>
        <end position="245"/>
    </location>
</feature>
<evidence type="ECO:0000256" key="1">
    <source>
        <dbReference type="SAM" id="MobiDB-lite"/>
    </source>
</evidence>
<reference evidence="2 3" key="1">
    <citation type="journal article" date="2023" name="G3 (Bethesda)">
        <title>A chromosome-length genome assembly and annotation of blackberry (Rubus argutus, cv. 'Hillquist').</title>
        <authorList>
            <person name="Bruna T."/>
            <person name="Aryal R."/>
            <person name="Dudchenko O."/>
            <person name="Sargent D.J."/>
            <person name="Mead D."/>
            <person name="Buti M."/>
            <person name="Cavallini A."/>
            <person name="Hytonen T."/>
            <person name="Andres J."/>
            <person name="Pham M."/>
            <person name="Weisz D."/>
            <person name="Mascagni F."/>
            <person name="Usai G."/>
            <person name="Natali L."/>
            <person name="Bassil N."/>
            <person name="Fernandez G.E."/>
            <person name="Lomsadze A."/>
            <person name="Armour M."/>
            <person name="Olukolu B."/>
            <person name="Poorten T."/>
            <person name="Britton C."/>
            <person name="Davik J."/>
            <person name="Ashrafi H."/>
            <person name="Aiden E.L."/>
            <person name="Borodovsky M."/>
            <person name="Worthington M."/>
        </authorList>
    </citation>
    <scope>NUCLEOTIDE SEQUENCE [LARGE SCALE GENOMIC DNA]</scope>
    <source>
        <strain evidence="2">PI 553951</strain>
    </source>
</reference>
<proteinExistence type="predicted"/>
<protein>
    <recommendedName>
        <fullName evidence="4">Zinc finger PMZ-type domain-containing protein</fullName>
    </recommendedName>
</protein>
<evidence type="ECO:0000313" key="3">
    <source>
        <dbReference type="Proteomes" id="UP001457282"/>
    </source>
</evidence>
<accession>A0AAW1VSE4</accession>
<feature type="compositionally biased region" description="Polar residues" evidence="1">
    <location>
        <begin position="129"/>
        <end position="144"/>
    </location>
</feature>
<feature type="compositionally biased region" description="Polar residues" evidence="1">
    <location>
        <begin position="204"/>
        <end position="236"/>
    </location>
</feature>
<keyword evidence="3" id="KW-1185">Reference proteome</keyword>
<dbReference type="Proteomes" id="UP001457282">
    <property type="component" value="Unassembled WGS sequence"/>
</dbReference>
<gene>
    <name evidence="2" type="ORF">M0R45_034661</name>
</gene>
<dbReference type="AlphaFoldDB" id="A0AAW1VSE4"/>
<name>A0AAW1VSE4_RUBAR</name>
<organism evidence="2 3">
    <name type="scientific">Rubus argutus</name>
    <name type="common">Southern blackberry</name>
    <dbReference type="NCBI Taxonomy" id="59490"/>
    <lineage>
        <taxon>Eukaryota</taxon>
        <taxon>Viridiplantae</taxon>
        <taxon>Streptophyta</taxon>
        <taxon>Embryophyta</taxon>
        <taxon>Tracheophyta</taxon>
        <taxon>Spermatophyta</taxon>
        <taxon>Magnoliopsida</taxon>
        <taxon>eudicotyledons</taxon>
        <taxon>Gunneridae</taxon>
        <taxon>Pentapetalae</taxon>
        <taxon>rosids</taxon>
        <taxon>fabids</taxon>
        <taxon>Rosales</taxon>
        <taxon>Rosaceae</taxon>
        <taxon>Rosoideae</taxon>
        <taxon>Rosoideae incertae sedis</taxon>
        <taxon>Rubus</taxon>
    </lineage>
</organism>
<feature type="region of interest" description="Disordered" evidence="1">
    <location>
        <begin position="125"/>
        <end position="144"/>
    </location>
</feature>
<comment type="caution">
    <text evidence="2">The sequence shown here is derived from an EMBL/GenBank/DDBJ whole genome shotgun (WGS) entry which is preliminary data.</text>
</comment>
<evidence type="ECO:0008006" key="4">
    <source>
        <dbReference type="Google" id="ProtNLM"/>
    </source>
</evidence>
<sequence length="245" mass="27202">MLSGLPCPHAIAAIWVKGDDHIAYVHEYYKKQSYLDTYSYSIYLASGIEMWKIIRALIQPPSYMRQPGKPKMVRIREEGEEPPAASEARPTKLPRSRYMTMSCRVCGSGDHNKKACPIELGRKAREQSSEVNGNVTVNVDNQGPSNVNVSVENRGTNNVQVQVQTIASPKSNEKVQTIAAPKSNETAKRMSKQPANREPRKGGTVSSQRSSNVTPAPISQPTHTFPVSYPQPTQLSILKRQNMPK</sequence>